<proteinExistence type="predicted"/>
<dbReference type="Proteomes" id="UP001141253">
    <property type="component" value="Chromosome 6"/>
</dbReference>
<organism evidence="1 2">
    <name type="scientific">Salix suchowensis</name>
    <dbReference type="NCBI Taxonomy" id="1278906"/>
    <lineage>
        <taxon>Eukaryota</taxon>
        <taxon>Viridiplantae</taxon>
        <taxon>Streptophyta</taxon>
        <taxon>Embryophyta</taxon>
        <taxon>Tracheophyta</taxon>
        <taxon>Spermatophyta</taxon>
        <taxon>Magnoliopsida</taxon>
        <taxon>eudicotyledons</taxon>
        <taxon>Gunneridae</taxon>
        <taxon>Pentapetalae</taxon>
        <taxon>rosids</taxon>
        <taxon>fabids</taxon>
        <taxon>Malpighiales</taxon>
        <taxon>Salicaceae</taxon>
        <taxon>Saliceae</taxon>
        <taxon>Salix</taxon>
    </lineage>
</organism>
<comment type="caution">
    <text evidence="1">The sequence shown here is derived from an EMBL/GenBank/DDBJ whole genome shotgun (WGS) entry which is preliminary data.</text>
</comment>
<name>A0ABQ9BG46_9ROSI</name>
<keyword evidence="2" id="KW-1185">Reference proteome</keyword>
<dbReference type="EMBL" id="JAPFFI010000009">
    <property type="protein sequence ID" value="KAJ6382482.1"/>
    <property type="molecule type" value="Genomic_DNA"/>
</dbReference>
<accession>A0ABQ9BG46</accession>
<evidence type="ECO:0000313" key="2">
    <source>
        <dbReference type="Proteomes" id="UP001141253"/>
    </source>
</evidence>
<protein>
    <submittedName>
        <fullName evidence="1">Uncharacterized protein</fullName>
    </submittedName>
</protein>
<evidence type="ECO:0000313" key="1">
    <source>
        <dbReference type="EMBL" id="KAJ6382482.1"/>
    </source>
</evidence>
<reference evidence="1" key="1">
    <citation type="submission" date="2022-10" db="EMBL/GenBank/DDBJ databases">
        <authorList>
            <person name="Hyden B.L."/>
            <person name="Feng K."/>
            <person name="Yates T."/>
            <person name="Jawdy S."/>
            <person name="Smart L.B."/>
            <person name="Muchero W."/>
        </authorList>
    </citation>
    <scope>NUCLEOTIDE SEQUENCE</scope>
    <source>
        <tissue evidence="1">Shoot tip</tissue>
    </source>
</reference>
<reference evidence="1" key="2">
    <citation type="journal article" date="2023" name="Int. J. Mol. Sci.">
        <title>De Novo Assembly and Annotation of 11 Diverse Shrub Willow (Salix) Genomes Reveals Novel Gene Organization in Sex-Linked Regions.</title>
        <authorList>
            <person name="Hyden B."/>
            <person name="Feng K."/>
            <person name="Yates T.B."/>
            <person name="Jawdy S."/>
            <person name="Cereghino C."/>
            <person name="Smart L.B."/>
            <person name="Muchero W."/>
        </authorList>
    </citation>
    <scope>NUCLEOTIDE SEQUENCE</scope>
    <source>
        <tissue evidence="1">Shoot tip</tissue>
    </source>
</reference>
<gene>
    <name evidence="1" type="ORF">OIU77_031014</name>
</gene>
<sequence>MKCSQHITHGIRSHVRFTYLLRYINTCCSLSYAHLANFVNIINYYSRDRNPFHITHFIFTSSPSSIKGSRSQHNHPYMYRR</sequence>